<dbReference type="InterPro" id="IPR027417">
    <property type="entry name" value="P-loop_NTPase"/>
</dbReference>
<sequence>MNITCRLTLKSALKWSIVFCVAGMFLYVIKNDPSAMNFEQEKLSLSLHLENGYVDSTTTQAAYNYSEGTDIILLAYMRSGSTFLGNLLGWRPDVFYWFEPLRNLRLWDYIRDFDLLCNVVQPSCNIIPETDARSLQNALSLLDDILHCRLAHRVNESTDLNYSPEQASPSWQRHLNCTAVNNGSKLHPKCVSYLEEDCHKASHRMVKALRIDLNSVSLLLHNNPRLKIVHLLRDPRGIINSRLRTFWYAAFLKTDAAISDDIQVICSRLRNNIESGIRLLKIYPNRVKLIQYEDGFNVKSPKISKLYEFLNIDEPKDIHANEIDKLSSTYYANRTDGFNPFLYRQQLPWNVVAMVNNHCADVMSNMGLRMFRSEAELRNESIPVIYSKLTYTIL</sequence>
<keyword evidence="1" id="KW-0472">Membrane</keyword>
<dbReference type="Gene3D" id="3.40.50.300">
    <property type="entry name" value="P-loop containing nucleotide triphosphate hydrolases"/>
    <property type="match status" value="1"/>
</dbReference>
<dbReference type="Pfam" id="PF00685">
    <property type="entry name" value="Sulfotransfer_1"/>
    <property type="match status" value="1"/>
</dbReference>
<evidence type="ECO:0000313" key="4">
    <source>
        <dbReference type="Proteomes" id="UP000828390"/>
    </source>
</evidence>
<evidence type="ECO:0000313" key="3">
    <source>
        <dbReference type="EMBL" id="KAH3779695.1"/>
    </source>
</evidence>
<dbReference type="GO" id="GO:0001517">
    <property type="term" value="F:N-acetylglucosamine 6-O-sulfotransferase activity"/>
    <property type="evidence" value="ECO:0007669"/>
    <property type="project" value="TreeGrafter"/>
</dbReference>
<feature type="transmembrane region" description="Helical" evidence="1">
    <location>
        <begin position="12"/>
        <end position="29"/>
    </location>
</feature>
<dbReference type="PANTHER" id="PTHR10704:SF71">
    <property type="entry name" value="CARBOHYDRATE SULFOTRANSFERASE 1-LIKE"/>
    <property type="match status" value="1"/>
</dbReference>
<feature type="domain" description="Sulfotransferase" evidence="2">
    <location>
        <begin position="69"/>
        <end position="319"/>
    </location>
</feature>
<keyword evidence="1" id="KW-0812">Transmembrane</keyword>
<evidence type="ECO:0000259" key="2">
    <source>
        <dbReference type="Pfam" id="PF00685"/>
    </source>
</evidence>
<dbReference type="Proteomes" id="UP000828390">
    <property type="component" value="Unassembled WGS sequence"/>
</dbReference>
<dbReference type="OrthoDB" id="6154410at2759"/>
<dbReference type="AlphaFoldDB" id="A0A9D4EHF3"/>
<dbReference type="SUPFAM" id="SSF52540">
    <property type="entry name" value="P-loop containing nucleoside triphosphate hydrolases"/>
    <property type="match status" value="1"/>
</dbReference>
<dbReference type="GO" id="GO:0006044">
    <property type="term" value="P:N-acetylglucosamine metabolic process"/>
    <property type="evidence" value="ECO:0007669"/>
    <property type="project" value="TreeGrafter"/>
</dbReference>
<protein>
    <recommendedName>
        <fullName evidence="2">Sulfotransferase domain-containing protein</fullName>
    </recommendedName>
</protein>
<evidence type="ECO:0000256" key="1">
    <source>
        <dbReference type="SAM" id="Phobius"/>
    </source>
</evidence>
<dbReference type="InterPro" id="IPR000863">
    <property type="entry name" value="Sulfotransferase_dom"/>
</dbReference>
<reference evidence="3" key="1">
    <citation type="journal article" date="2019" name="bioRxiv">
        <title>The Genome of the Zebra Mussel, Dreissena polymorpha: A Resource for Invasive Species Research.</title>
        <authorList>
            <person name="McCartney M.A."/>
            <person name="Auch B."/>
            <person name="Kono T."/>
            <person name="Mallez S."/>
            <person name="Zhang Y."/>
            <person name="Obille A."/>
            <person name="Becker A."/>
            <person name="Abrahante J.E."/>
            <person name="Garbe J."/>
            <person name="Badalamenti J.P."/>
            <person name="Herman A."/>
            <person name="Mangelson H."/>
            <person name="Liachko I."/>
            <person name="Sullivan S."/>
            <person name="Sone E.D."/>
            <person name="Koren S."/>
            <person name="Silverstein K.A.T."/>
            <person name="Beckman K.B."/>
            <person name="Gohl D.M."/>
        </authorList>
    </citation>
    <scope>NUCLEOTIDE SEQUENCE</scope>
    <source>
        <strain evidence="3">Duluth1</strain>
        <tissue evidence="3">Whole animal</tissue>
    </source>
</reference>
<dbReference type="EMBL" id="JAIWYP010000008">
    <property type="protein sequence ID" value="KAH3779695.1"/>
    <property type="molecule type" value="Genomic_DNA"/>
</dbReference>
<name>A0A9D4EHF3_DREPO</name>
<reference evidence="3" key="2">
    <citation type="submission" date="2020-11" db="EMBL/GenBank/DDBJ databases">
        <authorList>
            <person name="McCartney M.A."/>
            <person name="Auch B."/>
            <person name="Kono T."/>
            <person name="Mallez S."/>
            <person name="Becker A."/>
            <person name="Gohl D.M."/>
            <person name="Silverstein K.A.T."/>
            <person name="Koren S."/>
            <person name="Bechman K.B."/>
            <person name="Herman A."/>
            <person name="Abrahante J.E."/>
            <person name="Garbe J."/>
        </authorList>
    </citation>
    <scope>NUCLEOTIDE SEQUENCE</scope>
    <source>
        <strain evidence="3">Duluth1</strain>
        <tissue evidence="3">Whole animal</tissue>
    </source>
</reference>
<dbReference type="PANTHER" id="PTHR10704">
    <property type="entry name" value="CARBOHYDRATE SULFOTRANSFERASE"/>
    <property type="match status" value="1"/>
</dbReference>
<keyword evidence="1" id="KW-1133">Transmembrane helix</keyword>
<dbReference type="GO" id="GO:0006790">
    <property type="term" value="P:sulfur compound metabolic process"/>
    <property type="evidence" value="ECO:0007669"/>
    <property type="project" value="TreeGrafter"/>
</dbReference>
<keyword evidence="4" id="KW-1185">Reference proteome</keyword>
<gene>
    <name evidence="3" type="ORF">DPMN_157500</name>
</gene>
<comment type="caution">
    <text evidence="3">The sequence shown here is derived from an EMBL/GenBank/DDBJ whole genome shotgun (WGS) entry which is preliminary data.</text>
</comment>
<accession>A0A9D4EHF3</accession>
<proteinExistence type="predicted"/>
<dbReference type="InterPro" id="IPR051135">
    <property type="entry name" value="Gal/GlcNAc/GalNAc_ST"/>
</dbReference>
<organism evidence="3 4">
    <name type="scientific">Dreissena polymorpha</name>
    <name type="common">Zebra mussel</name>
    <name type="synonym">Mytilus polymorpha</name>
    <dbReference type="NCBI Taxonomy" id="45954"/>
    <lineage>
        <taxon>Eukaryota</taxon>
        <taxon>Metazoa</taxon>
        <taxon>Spiralia</taxon>
        <taxon>Lophotrochozoa</taxon>
        <taxon>Mollusca</taxon>
        <taxon>Bivalvia</taxon>
        <taxon>Autobranchia</taxon>
        <taxon>Heteroconchia</taxon>
        <taxon>Euheterodonta</taxon>
        <taxon>Imparidentia</taxon>
        <taxon>Neoheterodontei</taxon>
        <taxon>Myida</taxon>
        <taxon>Dreissenoidea</taxon>
        <taxon>Dreissenidae</taxon>
        <taxon>Dreissena</taxon>
    </lineage>
</organism>